<keyword evidence="3" id="KW-1185">Reference proteome</keyword>
<reference evidence="3" key="1">
    <citation type="journal article" date="2019" name="Int. J. Syst. Evol. Microbiol.">
        <title>The Global Catalogue of Microorganisms (GCM) 10K type strain sequencing project: providing services to taxonomists for standard genome sequencing and annotation.</title>
        <authorList>
            <consortium name="The Broad Institute Genomics Platform"/>
            <consortium name="The Broad Institute Genome Sequencing Center for Infectious Disease"/>
            <person name="Wu L."/>
            <person name="Ma J."/>
        </authorList>
    </citation>
    <scope>NUCLEOTIDE SEQUENCE [LARGE SCALE GENOMIC DNA]</scope>
    <source>
        <strain evidence="3">CGMCC 4.7643</strain>
    </source>
</reference>
<organism evidence="2 3">
    <name type="scientific">Amycolatopsis samaneae</name>
    <dbReference type="NCBI Taxonomy" id="664691"/>
    <lineage>
        <taxon>Bacteria</taxon>
        <taxon>Bacillati</taxon>
        <taxon>Actinomycetota</taxon>
        <taxon>Actinomycetes</taxon>
        <taxon>Pseudonocardiales</taxon>
        <taxon>Pseudonocardiaceae</taxon>
        <taxon>Amycolatopsis</taxon>
    </lineage>
</organism>
<gene>
    <name evidence="2" type="ORF">ACFSYJ_39745</name>
</gene>
<name>A0ABW5GVC5_9PSEU</name>
<comment type="caution">
    <text evidence="2">The sequence shown here is derived from an EMBL/GenBank/DDBJ whole genome shotgun (WGS) entry which is preliminary data.</text>
</comment>
<dbReference type="EMBL" id="JBHUKU010000028">
    <property type="protein sequence ID" value="MFD2464806.1"/>
    <property type="molecule type" value="Genomic_DNA"/>
</dbReference>
<sequence>MRLFRRRRNDTPDPPDPRTAWPDQPVPEDAGAAAEEFWRGWFELLPQVSAALGEREPHRVEHDLCQLVEALHPRLHFSLERGQQAIYALVVTGQEDPELRPYTDAWKVAAPPADAIWEYHDSVPPVPDPSGVTVNLGEHRISLADVRVAAQIDEAAAVVDVAVFHPALADLEPDARTTMTFLPLDATLGERVAAERLRRVETAAVEPDGAITLMELRDLVRTLDSQRGENVGGPS</sequence>
<dbReference type="RefSeq" id="WP_345399809.1">
    <property type="nucleotide sequence ID" value="NZ_BAABHG010000010.1"/>
</dbReference>
<accession>A0ABW5GVC5</accession>
<evidence type="ECO:0000256" key="1">
    <source>
        <dbReference type="SAM" id="MobiDB-lite"/>
    </source>
</evidence>
<evidence type="ECO:0000313" key="3">
    <source>
        <dbReference type="Proteomes" id="UP001597419"/>
    </source>
</evidence>
<feature type="region of interest" description="Disordered" evidence="1">
    <location>
        <begin position="1"/>
        <end position="29"/>
    </location>
</feature>
<protein>
    <submittedName>
        <fullName evidence="2">Uncharacterized protein</fullName>
    </submittedName>
</protein>
<evidence type="ECO:0000313" key="2">
    <source>
        <dbReference type="EMBL" id="MFD2464806.1"/>
    </source>
</evidence>
<dbReference type="Proteomes" id="UP001597419">
    <property type="component" value="Unassembled WGS sequence"/>
</dbReference>
<proteinExistence type="predicted"/>